<evidence type="ECO:0008006" key="4">
    <source>
        <dbReference type="Google" id="ProtNLM"/>
    </source>
</evidence>
<feature type="transmembrane region" description="Helical" evidence="1">
    <location>
        <begin position="35"/>
        <end position="58"/>
    </location>
</feature>
<feature type="transmembrane region" description="Helical" evidence="1">
    <location>
        <begin position="151"/>
        <end position="175"/>
    </location>
</feature>
<organism evidence="2 3">
    <name type="scientific">Faecalibacillus intestinalis</name>
    <dbReference type="NCBI Taxonomy" id="1982626"/>
    <lineage>
        <taxon>Bacteria</taxon>
        <taxon>Bacillati</taxon>
        <taxon>Bacillota</taxon>
        <taxon>Erysipelotrichia</taxon>
        <taxon>Erysipelotrichales</taxon>
        <taxon>Coprobacillaceae</taxon>
        <taxon>Faecalibacillus</taxon>
    </lineage>
</organism>
<keyword evidence="3" id="KW-1185">Reference proteome</keyword>
<name>A0A2T3G340_9FIRM</name>
<reference evidence="2 3" key="1">
    <citation type="journal article" date="2019" name="Int. J. Syst. Evol. Microbiol.">
        <title>Faecalibacillus intestinalis gen. nov., sp. nov. and Faecalibacillus faecis sp. nov., isolated from human faeces.</title>
        <authorList>
            <person name="Seo B."/>
            <person name="Jeon K."/>
            <person name="Baek I."/>
            <person name="Lee Y.M."/>
            <person name="Baek K."/>
            <person name="Ko G."/>
        </authorList>
    </citation>
    <scope>NUCLEOTIDE SEQUENCE [LARGE SCALE GENOMIC DNA]</scope>
    <source>
        <strain evidence="2 3">SNUG30099</strain>
    </source>
</reference>
<protein>
    <recommendedName>
        <fullName evidence="4">DUF308 domain-containing protein</fullName>
    </recommendedName>
</protein>
<dbReference type="InterPro" id="IPR005325">
    <property type="entry name" value="DUF308_memb"/>
</dbReference>
<sequence length="187" mass="21370">MNMKTLNKVKMSIWINALSAIVIGILFLINPQESFQIITILAGIIITFTGIIDFIYYFSGWLDIYFMKNTLLSGILKCVLGIFVLTHISMMTTFFSYIFSLYIIISAIYCFEAYTFIKSMVSYSLTFDYIIVTILIFTGLAMFFLSPSTVISSAFVIGILFLINGIGNLFIALRLSKITKEYRRYLQ</sequence>
<feature type="transmembrane region" description="Helical" evidence="1">
    <location>
        <begin position="12"/>
        <end position="29"/>
    </location>
</feature>
<evidence type="ECO:0000313" key="3">
    <source>
        <dbReference type="Proteomes" id="UP000240974"/>
    </source>
</evidence>
<dbReference type="Pfam" id="PF03729">
    <property type="entry name" value="DUF308"/>
    <property type="match status" value="2"/>
</dbReference>
<gene>
    <name evidence="2" type="ORF">C7U54_05830</name>
</gene>
<evidence type="ECO:0000256" key="1">
    <source>
        <dbReference type="SAM" id="Phobius"/>
    </source>
</evidence>
<evidence type="ECO:0000313" key="2">
    <source>
        <dbReference type="EMBL" id="PST41861.1"/>
    </source>
</evidence>
<feature type="transmembrane region" description="Helical" evidence="1">
    <location>
        <begin position="70"/>
        <end position="88"/>
    </location>
</feature>
<keyword evidence="1" id="KW-0812">Transmembrane</keyword>
<feature type="transmembrane region" description="Helical" evidence="1">
    <location>
        <begin position="94"/>
        <end position="114"/>
    </location>
</feature>
<feature type="transmembrane region" description="Helical" evidence="1">
    <location>
        <begin position="126"/>
        <end position="145"/>
    </location>
</feature>
<dbReference type="AlphaFoldDB" id="A0A2T3G340"/>
<keyword evidence="1" id="KW-0472">Membrane</keyword>
<keyword evidence="1" id="KW-1133">Transmembrane helix</keyword>
<accession>A0A2T3G340</accession>
<dbReference type="Proteomes" id="UP000240974">
    <property type="component" value="Unassembled WGS sequence"/>
</dbReference>
<dbReference type="EMBL" id="PYLQ01000006">
    <property type="protein sequence ID" value="PST41861.1"/>
    <property type="molecule type" value="Genomic_DNA"/>
</dbReference>
<proteinExistence type="predicted"/>
<comment type="caution">
    <text evidence="2">The sequence shown here is derived from an EMBL/GenBank/DDBJ whole genome shotgun (WGS) entry which is preliminary data.</text>
</comment>